<dbReference type="AlphaFoldDB" id="A0A6P2WJ54"/>
<evidence type="ECO:0000259" key="2">
    <source>
        <dbReference type="Pfam" id="PF01464"/>
    </source>
</evidence>
<accession>A0A6P2WJ54</accession>
<dbReference type="SUPFAM" id="SSF53955">
    <property type="entry name" value="Lysozyme-like"/>
    <property type="match status" value="1"/>
</dbReference>
<name>A0A6P2WJ54_BURL3</name>
<dbReference type="RefSeq" id="WP_175012210.1">
    <property type="nucleotide sequence ID" value="NZ_CABVQN010000008.1"/>
</dbReference>
<sequence>MEIPTYTSQVTPQGGINAEATPADFGSQVGAATEQLGQGVGRAGDFAWRLEQDQGTVWAYEAASKSFAGMKQQFRDKVNSLDPNDPEFSSKVGSLTNDLSSQIDQQTQALQDSAPSHSAARIVAKLSAFNSRDLLNYGMGEQSRLTGAYTGKLVSDGMKSDQDSIAADPSDANFNRIMTTRMAMIGSLSTVDPTMKMKWQSDFQHGLALTQVQTMAATNPNAFLSSVDAQGGHTTIHGTVRGAVPGGAPTLPQDFGADTVKPYSAARIQSIASMTSTPSAYDDMFKAAAAKYGLDWQDLKMRGAVESGLNPNAVGPQTPNGQSVGIMQIERGNAARAGIDPTNPQQSIDWAAKQLAGYQQAAGGDASTVDKTYYGGENTAQWGKNTNQYAANLAAVRAAINPGAQAGADVPQVQPLTDSQIDASKPSISGWAHLSWGEKVNAVRQAEAAVGGQLANDRGQMDLSLRDASASLLAGKNYPGLDGQQFSQANLARLYGPVEGQRKFDQLSYVRQVGGFMGQMATMPAAQAQSTLANLAPQGGPEFADREPVFKAANEAYQRLDAVRGKDFAQYALDNNIAGAKPVDFSTPDAFQTSLHNRIAVANAGVHDYGAQAHLLSQGEVASLGDALNRMNPAQQLQYIKSIRQGTAGSDDWYRDVLGQIAPKNTTLAQAAAISTHDGKVTTAAGPQDGNMVGQYVLEGAHILQGKDLDDPTHTGRSMALDDKTMRNYFWNTVGTNAFASNDAQRSSQIANDTYQAVKNYLAADIYHRGLDPRSITQDQVKNAVTAVTGGTAKINGDSVFVPWGMDSDAFRRQFPVQAQAAIDAAGLKGTSLDKLDAYHIVNLDDGKYGLANGNRMLVGKNGRTVVVDFSGAPVATNGSPGGVSADGHVATGRIQ</sequence>
<dbReference type="Gene3D" id="1.10.530.10">
    <property type="match status" value="1"/>
</dbReference>
<feature type="compositionally biased region" description="Polar residues" evidence="1">
    <location>
        <begin position="1"/>
        <end position="14"/>
    </location>
</feature>
<reference evidence="3 4" key="1">
    <citation type="submission" date="2019-09" db="EMBL/GenBank/DDBJ databases">
        <authorList>
            <person name="Depoorter E."/>
        </authorList>
    </citation>
    <scope>NUCLEOTIDE SEQUENCE [LARGE SCALE GENOMIC DNA]</scope>
    <source>
        <strain evidence="3">R-39750</strain>
    </source>
</reference>
<dbReference type="Proteomes" id="UP000494110">
    <property type="component" value="Unassembled WGS sequence"/>
</dbReference>
<protein>
    <recommendedName>
        <fullName evidence="2">Transglycosylase SLT domain-containing protein</fullName>
    </recommendedName>
</protein>
<evidence type="ECO:0000256" key="1">
    <source>
        <dbReference type="SAM" id="MobiDB-lite"/>
    </source>
</evidence>
<feature type="domain" description="Transglycosylase SLT" evidence="2">
    <location>
        <begin position="284"/>
        <end position="390"/>
    </location>
</feature>
<feature type="region of interest" description="Disordered" evidence="1">
    <location>
        <begin position="1"/>
        <end position="23"/>
    </location>
</feature>
<dbReference type="InterPro" id="IPR008258">
    <property type="entry name" value="Transglycosylase_SLT_dom_1"/>
</dbReference>
<dbReference type="InterPro" id="IPR023346">
    <property type="entry name" value="Lysozyme-like_dom_sf"/>
</dbReference>
<dbReference type="EMBL" id="CABVQN010000008">
    <property type="protein sequence ID" value="VWC96062.1"/>
    <property type="molecule type" value="Genomic_DNA"/>
</dbReference>
<proteinExistence type="predicted"/>
<organism evidence="3 4">
    <name type="scientific">Burkholderia lata (strain ATCC 17760 / DSM 23089 / LMG 22485 / NCIMB 9086 / R18194 / 383)</name>
    <dbReference type="NCBI Taxonomy" id="482957"/>
    <lineage>
        <taxon>Bacteria</taxon>
        <taxon>Pseudomonadati</taxon>
        <taxon>Pseudomonadota</taxon>
        <taxon>Betaproteobacteria</taxon>
        <taxon>Burkholderiales</taxon>
        <taxon>Burkholderiaceae</taxon>
        <taxon>Burkholderia</taxon>
        <taxon>Burkholderia cepacia complex</taxon>
    </lineage>
</organism>
<evidence type="ECO:0000313" key="3">
    <source>
        <dbReference type="EMBL" id="VWC96062.1"/>
    </source>
</evidence>
<evidence type="ECO:0000313" key="4">
    <source>
        <dbReference type="Proteomes" id="UP000494110"/>
    </source>
</evidence>
<dbReference type="Pfam" id="PF01464">
    <property type="entry name" value="SLT"/>
    <property type="match status" value="1"/>
</dbReference>
<gene>
    <name evidence="3" type="ORF">BLA39750_02233</name>
</gene>